<evidence type="ECO:0000313" key="3">
    <source>
        <dbReference type="EMBL" id="ACY16277.1"/>
    </source>
</evidence>
<dbReference type="RefSeq" id="WP_012828876.1">
    <property type="nucleotide sequence ID" value="NC_013440.1"/>
</dbReference>
<protein>
    <recommendedName>
        <fullName evidence="5">Lipoprotein</fullName>
    </recommendedName>
</protein>
<dbReference type="HOGENOM" id="CLU_1738009_0_0_7"/>
<sequence length="150" mass="16211">MNPRTSVAAGLSSTLALALSMSLSLSACGGSSAEQDTTPAQPEPEPDPGLIPAEDLDSVNTFFERKSQIVTRCFSAGIDSGEIEPDVRNAWITVMLEVLPGGRAEHVRFPEASVKSVALEECLREHIDAWTLPEVSRSFEYSHRYGFSAL</sequence>
<dbReference type="STRING" id="502025.Hoch_3777"/>
<feature type="region of interest" description="Disordered" evidence="1">
    <location>
        <begin position="28"/>
        <end position="52"/>
    </location>
</feature>
<feature type="signal peptide" evidence="2">
    <location>
        <begin position="1"/>
        <end position="27"/>
    </location>
</feature>
<gene>
    <name evidence="3" type="ordered locus">Hoch_3777</name>
</gene>
<reference evidence="3 4" key="1">
    <citation type="journal article" date="2010" name="Stand. Genomic Sci.">
        <title>Complete genome sequence of Haliangium ochraceum type strain (SMP-2).</title>
        <authorList>
            <consortium name="US DOE Joint Genome Institute (JGI-PGF)"/>
            <person name="Ivanova N."/>
            <person name="Daum C."/>
            <person name="Lang E."/>
            <person name="Abt B."/>
            <person name="Kopitz M."/>
            <person name="Saunders E."/>
            <person name="Lapidus A."/>
            <person name="Lucas S."/>
            <person name="Glavina Del Rio T."/>
            <person name="Nolan M."/>
            <person name="Tice H."/>
            <person name="Copeland A."/>
            <person name="Cheng J.F."/>
            <person name="Chen F."/>
            <person name="Bruce D."/>
            <person name="Goodwin L."/>
            <person name="Pitluck S."/>
            <person name="Mavromatis K."/>
            <person name="Pati A."/>
            <person name="Mikhailova N."/>
            <person name="Chen A."/>
            <person name="Palaniappan K."/>
            <person name="Land M."/>
            <person name="Hauser L."/>
            <person name="Chang Y.J."/>
            <person name="Jeffries C.D."/>
            <person name="Detter J.C."/>
            <person name="Brettin T."/>
            <person name="Rohde M."/>
            <person name="Goker M."/>
            <person name="Bristow J."/>
            <person name="Markowitz V."/>
            <person name="Eisen J.A."/>
            <person name="Hugenholtz P."/>
            <person name="Kyrpides N.C."/>
            <person name="Klenk H.P."/>
        </authorList>
    </citation>
    <scope>NUCLEOTIDE SEQUENCE [LARGE SCALE GENOMIC DNA]</scope>
    <source>
        <strain evidence="4">DSM 14365 / CIP 107738 / JCM 11303 / AJ 13395 / SMP-2</strain>
    </source>
</reference>
<dbReference type="KEGG" id="hoh:Hoch_3777"/>
<feature type="chain" id="PRO_5003010701" description="Lipoprotein" evidence="2">
    <location>
        <begin position="28"/>
        <end position="150"/>
    </location>
</feature>
<keyword evidence="2" id="KW-0732">Signal</keyword>
<dbReference type="AlphaFoldDB" id="D0LYC7"/>
<dbReference type="Proteomes" id="UP000001880">
    <property type="component" value="Chromosome"/>
</dbReference>
<keyword evidence="4" id="KW-1185">Reference proteome</keyword>
<evidence type="ECO:0000313" key="4">
    <source>
        <dbReference type="Proteomes" id="UP000001880"/>
    </source>
</evidence>
<proteinExistence type="predicted"/>
<organism evidence="3 4">
    <name type="scientific">Haliangium ochraceum (strain DSM 14365 / JCM 11303 / SMP-2)</name>
    <dbReference type="NCBI Taxonomy" id="502025"/>
    <lineage>
        <taxon>Bacteria</taxon>
        <taxon>Pseudomonadati</taxon>
        <taxon>Myxococcota</taxon>
        <taxon>Polyangia</taxon>
        <taxon>Haliangiales</taxon>
        <taxon>Kofleriaceae</taxon>
        <taxon>Haliangium</taxon>
    </lineage>
</organism>
<evidence type="ECO:0000256" key="1">
    <source>
        <dbReference type="SAM" id="MobiDB-lite"/>
    </source>
</evidence>
<evidence type="ECO:0008006" key="5">
    <source>
        <dbReference type="Google" id="ProtNLM"/>
    </source>
</evidence>
<name>D0LYC7_HALO1</name>
<dbReference type="EMBL" id="CP001804">
    <property type="protein sequence ID" value="ACY16277.1"/>
    <property type="molecule type" value="Genomic_DNA"/>
</dbReference>
<accession>D0LYC7</accession>
<dbReference type="PROSITE" id="PS51257">
    <property type="entry name" value="PROKAR_LIPOPROTEIN"/>
    <property type="match status" value="1"/>
</dbReference>
<evidence type="ECO:0000256" key="2">
    <source>
        <dbReference type="SAM" id="SignalP"/>
    </source>
</evidence>